<organism evidence="1 2">
    <name type="scientific">Prunus dulcis</name>
    <name type="common">Almond</name>
    <name type="synonym">Amygdalus dulcis</name>
    <dbReference type="NCBI Taxonomy" id="3755"/>
    <lineage>
        <taxon>Eukaryota</taxon>
        <taxon>Viridiplantae</taxon>
        <taxon>Streptophyta</taxon>
        <taxon>Embryophyta</taxon>
        <taxon>Tracheophyta</taxon>
        <taxon>Spermatophyta</taxon>
        <taxon>Magnoliopsida</taxon>
        <taxon>eudicotyledons</taxon>
        <taxon>Gunneridae</taxon>
        <taxon>Pentapetalae</taxon>
        <taxon>rosids</taxon>
        <taxon>fabids</taxon>
        <taxon>Rosales</taxon>
        <taxon>Rosaceae</taxon>
        <taxon>Amygdaloideae</taxon>
        <taxon>Amygdaleae</taxon>
        <taxon>Prunus</taxon>
    </lineage>
</organism>
<dbReference type="Gramene" id="VVA34728">
    <property type="protein sequence ID" value="VVA34728"/>
    <property type="gene ID" value="Prudul26B018107"/>
</dbReference>
<reference evidence="2" key="1">
    <citation type="journal article" date="2020" name="Plant J.">
        <title>Transposons played a major role in the diversification between the closely related almond and peach genomes: results from the almond genome sequence.</title>
        <authorList>
            <person name="Alioto T."/>
            <person name="Alexiou K.G."/>
            <person name="Bardil A."/>
            <person name="Barteri F."/>
            <person name="Castanera R."/>
            <person name="Cruz F."/>
            <person name="Dhingra A."/>
            <person name="Duval H."/>
            <person name="Fernandez I Marti A."/>
            <person name="Frias L."/>
            <person name="Galan B."/>
            <person name="Garcia J.L."/>
            <person name="Howad W."/>
            <person name="Gomez-Garrido J."/>
            <person name="Gut M."/>
            <person name="Julca I."/>
            <person name="Morata J."/>
            <person name="Puigdomenech P."/>
            <person name="Ribeca P."/>
            <person name="Rubio Cabetas M.J."/>
            <person name="Vlasova A."/>
            <person name="Wirthensohn M."/>
            <person name="Garcia-Mas J."/>
            <person name="Gabaldon T."/>
            <person name="Casacuberta J.M."/>
            <person name="Arus P."/>
        </authorList>
    </citation>
    <scope>NUCLEOTIDE SEQUENCE [LARGE SCALE GENOMIC DNA]</scope>
    <source>
        <strain evidence="2">cv. Texas</strain>
    </source>
</reference>
<evidence type="ECO:0000313" key="2">
    <source>
        <dbReference type="Proteomes" id="UP000327085"/>
    </source>
</evidence>
<gene>
    <name evidence="1" type="ORF">ALMOND_2B018107</name>
</gene>
<proteinExistence type="predicted"/>
<dbReference type="AlphaFoldDB" id="A0A5E4G508"/>
<name>A0A5E4G508_PRUDU</name>
<sequence>MMDKRIGRWFERSKAGVCGRATRFYRAFEDDLDGWMDGLSAPVWIWLRSKRLWLRKEQFSTVKFTD</sequence>
<dbReference type="InParanoid" id="A0A5E4G508"/>
<dbReference type="EMBL" id="CABIKO010000349">
    <property type="protein sequence ID" value="VVA34728.1"/>
    <property type="molecule type" value="Genomic_DNA"/>
</dbReference>
<accession>A0A5E4G508</accession>
<dbReference type="Proteomes" id="UP000327085">
    <property type="component" value="Unassembled WGS sequence"/>
</dbReference>
<protein>
    <submittedName>
        <fullName evidence="1">Uncharacterized protein</fullName>
    </submittedName>
</protein>
<evidence type="ECO:0000313" key="1">
    <source>
        <dbReference type="EMBL" id="VVA34728.1"/>
    </source>
</evidence>